<comment type="caution">
    <text evidence="3">The sequence shown here is derived from an EMBL/GenBank/DDBJ whole genome shotgun (WGS) entry which is preliminary data.</text>
</comment>
<reference evidence="3" key="1">
    <citation type="submission" date="2021-03" db="EMBL/GenBank/DDBJ databases">
        <authorList>
            <person name="Li Z."/>
            <person name="Yang C."/>
        </authorList>
    </citation>
    <scope>NUCLEOTIDE SEQUENCE</scope>
    <source>
        <strain evidence="3">Dzin_1.0</strain>
        <tissue evidence="3">Leaf</tissue>
    </source>
</reference>
<dbReference type="Proteomes" id="UP001085076">
    <property type="component" value="Miscellaneous, Linkage group lg05"/>
</dbReference>
<evidence type="ECO:0000256" key="1">
    <source>
        <dbReference type="SAM" id="MobiDB-lite"/>
    </source>
</evidence>
<feature type="compositionally biased region" description="Basic and acidic residues" evidence="1">
    <location>
        <begin position="233"/>
        <end position="249"/>
    </location>
</feature>
<evidence type="ECO:0000313" key="3">
    <source>
        <dbReference type="EMBL" id="KAJ0972172.1"/>
    </source>
</evidence>
<evidence type="ECO:0000313" key="4">
    <source>
        <dbReference type="Proteomes" id="UP001085076"/>
    </source>
</evidence>
<evidence type="ECO:0000259" key="2">
    <source>
        <dbReference type="Pfam" id="PF12776"/>
    </source>
</evidence>
<name>A0A9D5CF78_9LILI</name>
<gene>
    <name evidence="3" type="ORF">J5N97_020131</name>
</gene>
<reference evidence="3" key="2">
    <citation type="journal article" date="2022" name="Hortic Res">
        <title>The genome of Dioscorea zingiberensis sheds light on the biosynthesis, origin and evolution of the medicinally important diosgenin saponins.</title>
        <authorList>
            <person name="Li Y."/>
            <person name="Tan C."/>
            <person name="Li Z."/>
            <person name="Guo J."/>
            <person name="Li S."/>
            <person name="Chen X."/>
            <person name="Wang C."/>
            <person name="Dai X."/>
            <person name="Yang H."/>
            <person name="Song W."/>
            <person name="Hou L."/>
            <person name="Xu J."/>
            <person name="Tong Z."/>
            <person name="Xu A."/>
            <person name="Yuan X."/>
            <person name="Wang W."/>
            <person name="Yang Q."/>
            <person name="Chen L."/>
            <person name="Sun Z."/>
            <person name="Wang K."/>
            <person name="Pan B."/>
            <person name="Chen J."/>
            <person name="Bao Y."/>
            <person name="Liu F."/>
            <person name="Qi X."/>
            <person name="Gang D.R."/>
            <person name="Wen J."/>
            <person name="Li J."/>
        </authorList>
    </citation>
    <scope>NUCLEOTIDE SEQUENCE</scope>
    <source>
        <strain evidence="3">Dzin_1.0</strain>
    </source>
</reference>
<dbReference type="OrthoDB" id="744471at2759"/>
<accession>A0A9D5CF78</accession>
<keyword evidence="4" id="KW-1185">Reference proteome</keyword>
<proteinExistence type="predicted"/>
<feature type="region of interest" description="Disordered" evidence="1">
    <location>
        <begin position="212"/>
        <end position="250"/>
    </location>
</feature>
<dbReference type="InterPro" id="IPR045026">
    <property type="entry name" value="LIMYB"/>
</dbReference>
<sequence length="325" mass="36671">MLKMDLCLGCKVRRSTCLRGLALCLVRTLAPHTASDTSKTRGAQRHHRRQKWGLDGDEILVTLLKEEYATTRGQASSFKCEVWSRIAIATAFSEKAKESVTGMQLKNRWKYIKKLYRLYASLVNKSGWTWDYAQHRQTLDNIEVWDDVIKFNKEYKTARDRSFPLYWLVHELAGASSATRRFAVGSTELRIVVDVEGSGSFATASLVEQDFDGNGDAHMGGRDKSNVYRSGTKRKEPASDNPRDGKKSGDATAAALEKLVELSAGRSKIVEQYDSEENYSYKLCMDKLTAMPGITAEEIFVGGQAFKQWDERMFFLSIPPMVVSF</sequence>
<dbReference type="PANTHER" id="PTHR47584:SF14">
    <property type="entry name" value="L10-INTERACTING MYB DOMAIN-CONTAINING PROTEIN-LIKE"/>
    <property type="match status" value="1"/>
</dbReference>
<dbReference type="EMBL" id="JAGGNH010000005">
    <property type="protein sequence ID" value="KAJ0972172.1"/>
    <property type="molecule type" value="Genomic_DNA"/>
</dbReference>
<dbReference type="InterPro" id="IPR024752">
    <property type="entry name" value="Myb/SANT-like_dom"/>
</dbReference>
<dbReference type="Pfam" id="PF12776">
    <property type="entry name" value="Myb_DNA-bind_3"/>
    <property type="match status" value="1"/>
</dbReference>
<dbReference type="PANTHER" id="PTHR47584">
    <property type="match status" value="1"/>
</dbReference>
<protein>
    <recommendedName>
        <fullName evidence="2">Myb/SANT-like domain-containing protein</fullName>
    </recommendedName>
</protein>
<feature type="domain" description="Myb/SANT-like" evidence="2">
    <location>
        <begin position="52"/>
        <end position="146"/>
    </location>
</feature>
<organism evidence="3 4">
    <name type="scientific">Dioscorea zingiberensis</name>
    <dbReference type="NCBI Taxonomy" id="325984"/>
    <lineage>
        <taxon>Eukaryota</taxon>
        <taxon>Viridiplantae</taxon>
        <taxon>Streptophyta</taxon>
        <taxon>Embryophyta</taxon>
        <taxon>Tracheophyta</taxon>
        <taxon>Spermatophyta</taxon>
        <taxon>Magnoliopsida</taxon>
        <taxon>Liliopsida</taxon>
        <taxon>Dioscoreales</taxon>
        <taxon>Dioscoreaceae</taxon>
        <taxon>Dioscorea</taxon>
    </lineage>
</organism>
<dbReference type="AlphaFoldDB" id="A0A9D5CF78"/>